<feature type="transmembrane region" description="Helical" evidence="7">
    <location>
        <begin position="70"/>
        <end position="88"/>
    </location>
</feature>
<feature type="transmembrane region" description="Helical" evidence="7">
    <location>
        <begin position="165"/>
        <end position="182"/>
    </location>
</feature>
<evidence type="ECO:0000256" key="7">
    <source>
        <dbReference type="SAM" id="Phobius"/>
    </source>
</evidence>
<sequence length="424" mass="45216">MLAQSEEIKARYAKIFKVRSNPKAAYYVRYVLSISRNLTNRHRYPGSIPMTPSFKTMAAWLRSRKVELGLGLRVTVAAMGALVIALALGLRLPLWAVLTSIIVTQMSVGRSLKATRDYLIGTLGGAIYGGAVAILIPHAGEGALLFVLVLAVAPLAFAAAINPSLNAATITAIIVLLLPVMNRVDPLDSAIDRVLEVTVGALTGLLVSFLVLPSRAHSQIRASGANALELMASVLNELLCGLTRGRDNDALRRLQDGIGAALAGLNAIGAEAERERAARLTTGPDTGPLLRTVLRLRHDLVMIGRASVVPLPAELQRRLALPLTRISDAIVEYLSKTAAALRNATFPPSIAPVQAALQAYGAEVASVRSEGLTRGLPGDVAERFFALGFSLEQMRQNLKDLERCVADWAEAPTGSRSKTADEAE</sequence>
<evidence type="ECO:0000256" key="1">
    <source>
        <dbReference type="ARBA" id="ARBA00004651"/>
    </source>
</evidence>
<name>A0A1M5VSU9_9BRAD</name>
<keyword evidence="5 7" id="KW-1133">Transmembrane helix</keyword>
<feature type="transmembrane region" description="Helical" evidence="7">
    <location>
        <begin position="119"/>
        <end position="136"/>
    </location>
</feature>
<organism evidence="8 9">
    <name type="scientific">Bradyrhizobium erythrophlei</name>
    <dbReference type="NCBI Taxonomy" id="1437360"/>
    <lineage>
        <taxon>Bacteria</taxon>
        <taxon>Pseudomonadati</taxon>
        <taxon>Pseudomonadota</taxon>
        <taxon>Alphaproteobacteria</taxon>
        <taxon>Hyphomicrobiales</taxon>
        <taxon>Nitrobacteraceae</taxon>
        <taxon>Bradyrhizobium</taxon>
    </lineage>
</organism>
<gene>
    <name evidence="8" type="ORF">SAMN05443248_6153</name>
</gene>
<dbReference type="Pfam" id="PF04632">
    <property type="entry name" value="FUSC"/>
    <property type="match status" value="1"/>
</dbReference>
<accession>A0A1M5VSU9</accession>
<dbReference type="AlphaFoldDB" id="A0A1M5VSU9"/>
<dbReference type="EMBL" id="LT670817">
    <property type="protein sequence ID" value="SHH78287.1"/>
    <property type="molecule type" value="Genomic_DNA"/>
</dbReference>
<dbReference type="GO" id="GO:0022857">
    <property type="term" value="F:transmembrane transporter activity"/>
    <property type="evidence" value="ECO:0007669"/>
    <property type="project" value="InterPro"/>
</dbReference>
<dbReference type="Proteomes" id="UP000189796">
    <property type="component" value="Chromosome I"/>
</dbReference>
<proteinExistence type="predicted"/>
<dbReference type="GO" id="GO:0005886">
    <property type="term" value="C:plasma membrane"/>
    <property type="evidence" value="ECO:0007669"/>
    <property type="project" value="UniProtKB-SubCell"/>
</dbReference>
<keyword evidence="3" id="KW-1003">Cell membrane</keyword>
<evidence type="ECO:0000313" key="8">
    <source>
        <dbReference type="EMBL" id="SHH78287.1"/>
    </source>
</evidence>
<evidence type="ECO:0000256" key="6">
    <source>
        <dbReference type="ARBA" id="ARBA00023136"/>
    </source>
</evidence>
<feature type="transmembrane region" description="Helical" evidence="7">
    <location>
        <begin position="194"/>
        <end position="212"/>
    </location>
</feature>
<dbReference type="PANTHER" id="PTHR30509:SF9">
    <property type="entry name" value="MULTIDRUG RESISTANCE PROTEIN MDTO"/>
    <property type="match status" value="1"/>
</dbReference>
<keyword evidence="4 7" id="KW-0812">Transmembrane</keyword>
<evidence type="ECO:0000256" key="4">
    <source>
        <dbReference type="ARBA" id="ARBA00022692"/>
    </source>
</evidence>
<comment type="subcellular location">
    <subcellularLocation>
        <location evidence="1">Cell membrane</location>
        <topology evidence="1">Multi-pass membrane protein</topology>
    </subcellularLocation>
</comment>
<keyword evidence="6 7" id="KW-0472">Membrane</keyword>
<dbReference type="InterPro" id="IPR006726">
    <property type="entry name" value="PHBA_efflux_AaeB/fusaric-R"/>
</dbReference>
<evidence type="ECO:0000256" key="2">
    <source>
        <dbReference type="ARBA" id="ARBA00022448"/>
    </source>
</evidence>
<protein>
    <submittedName>
        <fullName evidence="8">Fusaric acid resistance protein family protein</fullName>
    </submittedName>
</protein>
<reference evidence="8 9" key="1">
    <citation type="submission" date="2016-11" db="EMBL/GenBank/DDBJ databases">
        <authorList>
            <person name="Jaros S."/>
            <person name="Januszkiewicz K."/>
            <person name="Wedrychowicz H."/>
        </authorList>
    </citation>
    <scope>NUCLEOTIDE SEQUENCE [LARGE SCALE GENOMIC DNA]</scope>
    <source>
        <strain evidence="8 9">GAS138</strain>
    </source>
</reference>
<evidence type="ECO:0000256" key="5">
    <source>
        <dbReference type="ARBA" id="ARBA00022989"/>
    </source>
</evidence>
<evidence type="ECO:0000256" key="3">
    <source>
        <dbReference type="ARBA" id="ARBA00022475"/>
    </source>
</evidence>
<keyword evidence="2" id="KW-0813">Transport</keyword>
<evidence type="ECO:0000313" key="9">
    <source>
        <dbReference type="Proteomes" id="UP000189796"/>
    </source>
</evidence>
<dbReference type="PANTHER" id="PTHR30509">
    <property type="entry name" value="P-HYDROXYBENZOIC ACID EFFLUX PUMP SUBUNIT-RELATED"/>
    <property type="match status" value="1"/>
</dbReference>